<evidence type="ECO:0000313" key="4">
    <source>
        <dbReference type="Proteomes" id="UP000295674"/>
    </source>
</evidence>
<dbReference type="SUPFAM" id="SSF52402">
    <property type="entry name" value="Adenine nucleotide alpha hydrolases-like"/>
    <property type="match status" value="2"/>
</dbReference>
<dbReference type="PRINTS" id="PR01438">
    <property type="entry name" value="UNVRSLSTRESS"/>
</dbReference>
<dbReference type="AlphaFoldDB" id="A0A4R4V8Y1"/>
<dbReference type="Gene3D" id="3.40.50.620">
    <property type="entry name" value="HUPs"/>
    <property type="match status" value="2"/>
</dbReference>
<comment type="similarity">
    <text evidence="1">Belongs to the universal stress protein A family.</text>
</comment>
<proteinExistence type="inferred from homology"/>
<dbReference type="PANTHER" id="PTHR46268:SF6">
    <property type="entry name" value="UNIVERSAL STRESS PROTEIN UP12"/>
    <property type="match status" value="1"/>
</dbReference>
<keyword evidence="4" id="KW-1185">Reference proteome</keyword>
<dbReference type="InterPro" id="IPR006015">
    <property type="entry name" value="Universal_stress_UspA"/>
</dbReference>
<dbReference type="RefSeq" id="WP_132678711.1">
    <property type="nucleotide sequence ID" value="NZ_SMKS01000066.1"/>
</dbReference>
<protein>
    <submittedName>
        <fullName evidence="3">Universal stress protein</fullName>
    </submittedName>
</protein>
<name>A0A4R4V8Y1_9PSEU</name>
<feature type="domain" description="UspA" evidence="2">
    <location>
        <begin position="152"/>
        <end position="290"/>
    </location>
</feature>
<dbReference type="Pfam" id="PF00582">
    <property type="entry name" value="Usp"/>
    <property type="match status" value="2"/>
</dbReference>
<dbReference type="Proteomes" id="UP000295674">
    <property type="component" value="Unassembled WGS sequence"/>
</dbReference>
<comment type="caution">
    <text evidence="3">The sequence shown here is derived from an EMBL/GenBank/DDBJ whole genome shotgun (WGS) entry which is preliminary data.</text>
</comment>
<evidence type="ECO:0000259" key="2">
    <source>
        <dbReference type="Pfam" id="PF00582"/>
    </source>
</evidence>
<gene>
    <name evidence="3" type="ORF">E1181_26035</name>
</gene>
<dbReference type="PANTHER" id="PTHR46268">
    <property type="entry name" value="STRESS RESPONSE PROTEIN NHAX"/>
    <property type="match status" value="1"/>
</dbReference>
<accession>A0A4R4V8Y1</accession>
<reference evidence="3 4" key="1">
    <citation type="submission" date="2019-03" db="EMBL/GenBank/DDBJ databases">
        <title>Draft genome sequences of novel Actinobacteria.</title>
        <authorList>
            <person name="Sahin N."/>
            <person name="Ay H."/>
            <person name="Saygin H."/>
        </authorList>
    </citation>
    <scope>NUCLEOTIDE SEQUENCE [LARGE SCALE GENOMIC DNA]</scope>
    <source>
        <strain evidence="3 4">16K309</strain>
    </source>
</reference>
<sequence length="290" mass="31498">MSTQEHRAVAVGVDDSDASRLAMRWAAREALSRSEALLLVRAVPVPLEELTRVHLPSEQPVMRHGSAQQELAALATECRRMFPELLVRTRVQMGHPASVLREETDQMGMVVLGPPPLSRTRRVLLGSTAGELVRNAHVPVVVVRGPEADRPIRRVVVGVDGSPTSGQAITFAHDLAYRHSATLTALMADATRAPDALPPNRGWRYESDFVDANQRLLAECVAGVEQSNPDVEMHQEVSLEPPTEALLQAAEKADLLLIGSRGRHIVRATTLGSTSHALVHYADCAVAVVR</sequence>
<dbReference type="OrthoDB" id="3404132at2"/>
<dbReference type="EMBL" id="SMKS01000066">
    <property type="protein sequence ID" value="TDD01161.1"/>
    <property type="molecule type" value="Genomic_DNA"/>
</dbReference>
<feature type="domain" description="UspA" evidence="2">
    <location>
        <begin position="7"/>
        <end position="144"/>
    </location>
</feature>
<dbReference type="InterPro" id="IPR014729">
    <property type="entry name" value="Rossmann-like_a/b/a_fold"/>
</dbReference>
<organism evidence="3 4">
    <name type="scientific">Saccharopolyspora terrae</name>
    <dbReference type="NCBI Taxonomy" id="2530384"/>
    <lineage>
        <taxon>Bacteria</taxon>
        <taxon>Bacillati</taxon>
        <taxon>Actinomycetota</taxon>
        <taxon>Actinomycetes</taxon>
        <taxon>Pseudonocardiales</taxon>
        <taxon>Pseudonocardiaceae</taxon>
        <taxon>Saccharopolyspora</taxon>
    </lineage>
</organism>
<evidence type="ECO:0000256" key="1">
    <source>
        <dbReference type="ARBA" id="ARBA00008791"/>
    </source>
</evidence>
<evidence type="ECO:0000313" key="3">
    <source>
        <dbReference type="EMBL" id="TDD01161.1"/>
    </source>
</evidence>
<dbReference type="InterPro" id="IPR006016">
    <property type="entry name" value="UspA"/>
</dbReference>